<accession>A0A2C9NXU3</accession>
<evidence type="ECO:0000313" key="4">
    <source>
        <dbReference type="Proteomes" id="UP000197157"/>
    </source>
</evidence>
<proteinExistence type="predicted"/>
<organism evidence="3 4">
    <name type="scientific">Salmonella enterica subsp. enterica serovar Macclesfield str. S-1643</name>
    <dbReference type="NCBI Taxonomy" id="1242107"/>
    <lineage>
        <taxon>Bacteria</taxon>
        <taxon>Pseudomonadati</taxon>
        <taxon>Pseudomonadota</taxon>
        <taxon>Gammaproteobacteria</taxon>
        <taxon>Enterobacterales</taxon>
        <taxon>Enterobacteriaceae</taxon>
        <taxon>Salmonella</taxon>
    </lineage>
</organism>
<evidence type="ECO:0000313" key="3">
    <source>
        <dbReference type="EMBL" id="ASG15924.1"/>
    </source>
</evidence>
<dbReference type="RefSeq" id="WP_088730310.1">
    <property type="nucleotide sequence ID" value="NZ_CP022117.1"/>
</dbReference>
<feature type="region of interest" description="Disordered" evidence="1">
    <location>
        <begin position="434"/>
        <end position="455"/>
    </location>
</feature>
<evidence type="ECO:0000256" key="1">
    <source>
        <dbReference type="SAM" id="MobiDB-lite"/>
    </source>
</evidence>
<protein>
    <recommendedName>
        <fullName evidence="2">Tape measure protein N-terminal domain-containing protein</fullName>
    </recommendedName>
</protein>
<sequence length="691" mass="72757">MAGQRLRASIIIDLMGNIAQRSRQFAGNLSSMAHSGQTALRGLRSSVIGVSDSIDRLGASATGTFRTLTAGALGVAGMGYTANKLFISIASTRENQRIALNSLYKGDKEHADKMMQWAIQNAKDSTWGLTGVMQEFVSSKAFGMSDDETKNFITMLEDQGALKGWDLSAAQGASLQLKQMFSRQQITAADANLLTGYGINVYQVLADLWGKDVKKVRKQGEEGKLGIKSIIQLFQALSDEAKGAQKNAMNSWTGLTAQMGDVWEDFADKLMNKGPFERLKGQLRDVLGWYDRVSAPDASGLSELDRITDQLAGNFNTAFNIIQRTARQTWRYLQAGKNALSWVDENIVSLKTLAKVIGGVWLANKALRAGAAVVRPTWRAATSPYRAYRWWRGRNNGGSGPASSLPGITANPSLIQHVFVTNWPVGGVGGDMVYGGDGKGKRKRGPGRGRSRKVPVVPPAAPVVAPRAGFMSRMFGGAGRIFGSVGQAISGAGRTAGNLLTSAGKAVANSSTGRMVAGAGRTASNFLGTTGHLIANSAIGRVASKGMGALSWMGKVGGRLFSRLGGPLLSAAAVAPVLLDDNATLQDKSSTVGGTAGAWAGGAIGSLVGPLGTVAGATLGGVVGDYLGGFVADLYSKWNEPKDQTPPPEQKVSANASLRVELADGLRITSTTVNEDGMGMDVFTGNNFLAW</sequence>
<dbReference type="PANTHER" id="PTHR38812:SF2">
    <property type="entry name" value="MU-LIKE PROPHAGE FLUMU PROTEIN GP42"/>
    <property type="match status" value="1"/>
</dbReference>
<dbReference type="PANTHER" id="PTHR38812">
    <property type="entry name" value="MU-LIKE PROPHAGE FLUMU PROTEIN GP42"/>
    <property type="match status" value="1"/>
</dbReference>
<dbReference type="InterPro" id="IPR053058">
    <property type="entry name" value="Mulikevirus_tape_measure"/>
</dbReference>
<evidence type="ECO:0000259" key="2">
    <source>
        <dbReference type="Pfam" id="PF20155"/>
    </source>
</evidence>
<feature type="domain" description="Tape measure protein N-terminal" evidence="2">
    <location>
        <begin position="105"/>
        <end position="271"/>
    </location>
</feature>
<dbReference type="AlphaFoldDB" id="A0A2C9NXU3"/>
<dbReference type="EMBL" id="CP022117">
    <property type="protein sequence ID" value="ASG15924.1"/>
    <property type="molecule type" value="Genomic_DNA"/>
</dbReference>
<dbReference type="Proteomes" id="UP000197157">
    <property type="component" value="Chromosome"/>
</dbReference>
<gene>
    <name evidence="3" type="ORF">LFZ25_08150</name>
</gene>
<dbReference type="Pfam" id="PF20155">
    <property type="entry name" value="TMP_3"/>
    <property type="match status" value="1"/>
</dbReference>
<reference evidence="3 4" key="1">
    <citation type="submission" date="2017-06" db="EMBL/GenBank/DDBJ databases">
        <title>Salmonella reference genomes for public health.</title>
        <authorList>
            <person name="Robertson J."/>
            <person name="Yoshida C."/>
            <person name="Gurnik S."/>
            <person name="Nash J."/>
        </authorList>
    </citation>
    <scope>NUCLEOTIDE SEQUENCE [LARGE SCALE GENOMIC DNA]</scope>
    <source>
        <strain evidence="3 4">S-1643</strain>
    </source>
</reference>
<name>A0A2C9NXU3_SALET</name>
<dbReference type="InterPro" id="IPR013491">
    <property type="entry name" value="Tape_meas_N"/>
</dbReference>
<feature type="compositionally biased region" description="Basic residues" evidence="1">
    <location>
        <begin position="440"/>
        <end position="453"/>
    </location>
</feature>
<dbReference type="NCBIfam" id="TIGR02675">
    <property type="entry name" value="tape_meas_nterm"/>
    <property type="match status" value="1"/>
</dbReference>